<comment type="similarity">
    <text evidence="2">Belongs to the acyl-CoA dehydrogenase family.</text>
</comment>
<evidence type="ECO:0000256" key="3">
    <source>
        <dbReference type="ARBA" id="ARBA00022630"/>
    </source>
</evidence>
<dbReference type="InterPro" id="IPR009100">
    <property type="entry name" value="AcylCoA_DH/oxidase_NM_dom_sf"/>
</dbReference>
<keyword evidence="4" id="KW-0274">FAD</keyword>
<evidence type="ECO:0000256" key="1">
    <source>
        <dbReference type="ARBA" id="ARBA00001974"/>
    </source>
</evidence>
<dbReference type="Gene3D" id="1.20.140.10">
    <property type="entry name" value="Butyryl-CoA Dehydrogenase, subunit A, domain 3"/>
    <property type="match status" value="1"/>
</dbReference>
<dbReference type="InterPro" id="IPR009075">
    <property type="entry name" value="AcylCo_DH/oxidase_C"/>
</dbReference>
<sequence>MESIFSNLSKDELKFQSEVNEYCDNEIAPYIEDIENGKIDIMDIVKPMGKKGYIGLMYAKEYGGLRKSFKHELLLAESICYHSLPVDMSRGASIYPANLIRSFNKIDTLGKYIGPLCKGEKIGCFCFTEPDAGSDLSRMKTIYEKDDANSELILNGEKRFITNGSVADILVVYGRNGACIVKSDWEGFEVLEEYNLMGLHGLHLGHLKFNNVRIPEDHILFFQEIRKDSSGKRKSGKTSAISSMQQFLGPERAMLAVQALAVARRALEVAIKYSVERIQFKKSISEFEGISFKIANMVTNYEAGRALVEKSVANIHDGYLAAMSKLFACQNSYKICDEAIQILGGIGYTDKYPVERCTRDVRLLRIGGGTDEIMQYIIQKGIYRK</sequence>
<dbReference type="InterPro" id="IPR046373">
    <property type="entry name" value="Acyl-CoA_Oxase/DH_mid-dom_sf"/>
</dbReference>
<dbReference type="InterPro" id="IPR036250">
    <property type="entry name" value="AcylCo_DH-like_C"/>
</dbReference>
<evidence type="ECO:0000256" key="2">
    <source>
        <dbReference type="ARBA" id="ARBA00009347"/>
    </source>
</evidence>
<proteinExistence type="inferred from homology"/>
<evidence type="ECO:0000259" key="5">
    <source>
        <dbReference type="Pfam" id="PF00441"/>
    </source>
</evidence>
<evidence type="ECO:0000256" key="4">
    <source>
        <dbReference type="ARBA" id="ARBA00022827"/>
    </source>
</evidence>
<dbReference type="Pfam" id="PF02770">
    <property type="entry name" value="Acyl-CoA_dh_M"/>
    <property type="match status" value="1"/>
</dbReference>
<dbReference type="InterPro" id="IPR006091">
    <property type="entry name" value="Acyl-CoA_Oxase/DH_mid-dom"/>
</dbReference>
<dbReference type="PANTHER" id="PTHR43884">
    <property type="entry name" value="ACYL-COA DEHYDROGENASE"/>
    <property type="match status" value="1"/>
</dbReference>
<reference evidence="8" key="1">
    <citation type="journal article" date="2015" name="Nature">
        <title>Complex archaea that bridge the gap between prokaryotes and eukaryotes.</title>
        <authorList>
            <person name="Spang A."/>
            <person name="Saw J.H."/>
            <person name="Jorgensen S.L."/>
            <person name="Zaremba-Niedzwiedzka K."/>
            <person name="Martijn J."/>
            <person name="Lind A.E."/>
            <person name="van Eijk R."/>
            <person name="Schleper C."/>
            <person name="Guy L."/>
            <person name="Ettema T.J."/>
        </authorList>
    </citation>
    <scope>NUCLEOTIDE SEQUENCE</scope>
</reference>
<dbReference type="Pfam" id="PF02771">
    <property type="entry name" value="Acyl-CoA_dh_N"/>
    <property type="match status" value="1"/>
</dbReference>
<dbReference type="GO" id="GO:0050660">
    <property type="term" value="F:flavin adenine dinucleotide binding"/>
    <property type="evidence" value="ECO:0007669"/>
    <property type="project" value="InterPro"/>
</dbReference>
<comment type="caution">
    <text evidence="8">The sequence shown here is derived from an EMBL/GenBank/DDBJ whole genome shotgun (WGS) entry which is preliminary data.</text>
</comment>
<dbReference type="GO" id="GO:0003995">
    <property type="term" value="F:acyl-CoA dehydrogenase activity"/>
    <property type="evidence" value="ECO:0007669"/>
    <property type="project" value="TreeGrafter"/>
</dbReference>
<protein>
    <recommendedName>
        <fullName evidence="9">Acyl-CoA dehydrogenase</fullName>
    </recommendedName>
</protein>
<dbReference type="Gene3D" id="2.40.110.10">
    <property type="entry name" value="Butyryl-CoA Dehydrogenase, subunit A, domain 2"/>
    <property type="match status" value="1"/>
</dbReference>
<name>A0A0F9AK20_9ZZZZ</name>
<dbReference type="SUPFAM" id="SSF56645">
    <property type="entry name" value="Acyl-CoA dehydrogenase NM domain-like"/>
    <property type="match status" value="1"/>
</dbReference>
<gene>
    <name evidence="8" type="ORF">LCGC14_2640630</name>
</gene>
<dbReference type="CDD" id="cd00567">
    <property type="entry name" value="ACAD"/>
    <property type="match status" value="1"/>
</dbReference>
<dbReference type="PANTHER" id="PTHR43884:SF12">
    <property type="entry name" value="ISOVALERYL-COA DEHYDROGENASE, MITOCHONDRIAL-RELATED"/>
    <property type="match status" value="1"/>
</dbReference>
<feature type="domain" description="Acyl-CoA dehydrogenase/oxidase N-terminal" evidence="7">
    <location>
        <begin position="10"/>
        <end position="120"/>
    </location>
</feature>
<evidence type="ECO:0008006" key="9">
    <source>
        <dbReference type="Google" id="ProtNLM"/>
    </source>
</evidence>
<dbReference type="SUPFAM" id="SSF47203">
    <property type="entry name" value="Acyl-CoA dehydrogenase C-terminal domain-like"/>
    <property type="match status" value="1"/>
</dbReference>
<dbReference type="InterPro" id="IPR013786">
    <property type="entry name" value="AcylCoA_DH/ox_N"/>
</dbReference>
<accession>A0A0F9AK20</accession>
<dbReference type="InterPro" id="IPR037069">
    <property type="entry name" value="AcylCoA_DH/ox_N_sf"/>
</dbReference>
<feature type="domain" description="Acyl-CoA dehydrogenase/oxidase C-terminal" evidence="5">
    <location>
        <begin position="243"/>
        <end position="382"/>
    </location>
</feature>
<keyword evidence="3" id="KW-0285">Flavoprotein</keyword>
<dbReference type="AlphaFoldDB" id="A0A0F9AK20"/>
<dbReference type="Pfam" id="PF00441">
    <property type="entry name" value="Acyl-CoA_dh_1"/>
    <property type="match status" value="1"/>
</dbReference>
<comment type="cofactor">
    <cofactor evidence="1">
        <name>FAD</name>
        <dbReference type="ChEBI" id="CHEBI:57692"/>
    </cofactor>
</comment>
<dbReference type="Gene3D" id="1.10.540.10">
    <property type="entry name" value="Acyl-CoA dehydrogenase/oxidase, N-terminal domain"/>
    <property type="match status" value="1"/>
</dbReference>
<evidence type="ECO:0000259" key="6">
    <source>
        <dbReference type="Pfam" id="PF02770"/>
    </source>
</evidence>
<evidence type="ECO:0000313" key="8">
    <source>
        <dbReference type="EMBL" id="KKK98650.1"/>
    </source>
</evidence>
<evidence type="ECO:0000259" key="7">
    <source>
        <dbReference type="Pfam" id="PF02771"/>
    </source>
</evidence>
<dbReference type="EMBL" id="LAZR01045532">
    <property type="protein sequence ID" value="KKK98650.1"/>
    <property type="molecule type" value="Genomic_DNA"/>
</dbReference>
<feature type="domain" description="Acyl-CoA oxidase/dehydrogenase middle" evidence="6">
    <location>
        <begin position="124"/>
        <end position="212"/>
    </location>
</feature>
<organism evidence="8">
    <name type="scientific">marine sediment metagenome</name>
    <dbReference type="NCBI Taxonomy" id="412755"/>
    <lineage>
        <taxon>unclassified sequences</taxon>
        <taxon>metagenomes</taxon>
        <taxon>ecological metagenomes</taxon>
    </lineage>
</organism>